<dbReference type="EMBL" id="BPLF01000006">
    <property type="protein sequence ID" value="GIX66125.1"/>
    <property type="molecule type" value="Genomic_DNA"/>
</dbReference>
<dbReference type="PANTHER" id="PTHR46203:SF1">
    <property type="entry name" value="MITOCHONDRIAL TRANSLATION RELEASE FACTOR IN RESCUE"/>
    <property type="match status" value="1"/>
</dbReference>
<evidence type="ECO:0000313" key="9">
    <source>
        <dbReference type="Proteomes" id="UP001497744"/>
    </source>
</evidence>
<feature type="signal peptide" evidence="6">
    <location>
        <begin position="1"/>
        <end position="20"/>
    </location>
</feature>
<feature type="region of interest" description="Disordered" evidence="5">
    <location>
        <begin position="80"/>
        <end position="101"/>
    </location>
</feature>
<dbReference type="Pfam" id="PF00472">
    <property type="entry name" value="RF-1"/>
    <property type="match status" value="1"/>
</dbReference>
<keyword evidence="9" id="KW-1185">Reference proteome</keyword>
<name>A0AAV4M2N2_BABCB</name>
<evidence type="ECO:0000256" key="2">
    <source>
        <dbReference type="ARBA" id="ARBA00010835"/>
    </source>
</evidence>
<evidence type="ECO:0000256" key="1">
    <source>
        <dbReference type="ARBA" id="ARBA00004173"/>
    </source>
</evidence>
<feature type="region of interest" description="Disordered" evidence="5">
    <location>
        <begin position="216"/>
        <end position="239"/>
    </location>
</feature>
<dbReference type="GO" id="GO:0005739">
    <property type="term" value="C:mitochondrion"/>
    <property type="evidence" value="ECO:0007669"/>
    <property type="project" value="UniProtKB-SubCell"/>
</dbReference>
<dbReference type="GeneID" id="94197606"/>
<protein>
    <submittedName>
        <fullName evidence="8">Peptide chain release factor 2, putative</fullName>
    </submittedName>
</protein>
<evidence type="ECO:0000256" key="3">
    <source>
        <dbReference type="ARBA" id="ARBA00022946"/>
    </source>
</evidence>
<organism evidence="8 9">
    <name type="scientific">Babesia caballi</name>
    <dbReference type="NCBI Taxonomy" id="5871"/>
    <lineage>
        <taxon>Eukaryota</taxon>
        <taxon>Sar</taxon>
        <taxon>Alveolata</taxon>
        <taxon>Apicomplexa</taxon>
        <taxon>Aconoidasida</taxon>
        <taxon>Piroplasmida</taxon>
        <taxon>Babesiidae</taxon>
        <taxon>Babesia</taxon>
    </lineage>
</organism>
<proteinExistence type="inferred from homology"/>
<evidence type="ECO:0000256" key="5">
    <source>
        <dbReference type="SAM" id="MobiDB-lite"/>
    </source>
</evidence>
<dbReference type="RefSeq" id="XP_067718194.1">
    <property type="nucleotide sequence ID" value="XM_067862093.1"/>
</dbReference>
<comment type="subcellular location">
    <subcellularLocation>
        <location evidence="1">Mitochondrion</location>
    </subcellularLocation>
</comment>
<keyword evidence="3" id="KW-0809">Transit peptide</keyword>
<dbReference type="SUPFAM" id="SSF75620">
    <property type="entry name" value="Release factor"/>
    <property type="match status" value="1"/>
</dbReference>
<feature type="compositionally biased region" description="Basic and acidic residues" evidence="5">
    <location>
        <begin position="216"/>
        <end position="226"/>
    </location>
</feature>
<dbReference type="InterPro" id="IPR045853">
    <property type="entry name" value="Pep_chain_release_fac_I_sf"/>
</dbReference>
<evidence type="ECO:0000256" key="4">
    <source>
        <dbReference type="ARBA" id="ARBA00023128"/>
    </source>
</evidence>
<dbReference type="InterPro" id="IPR052405">
    <property type="entry name" value="Mito_Transl_Release_Factor"/>
</dbReference>
<sequence length="239" mass="26991">MTAAILALACCILLAEKALLHTTVPLRLDSTVPGFLSSTPRPRISPASRSTYSPPPSDHVYRPVTSYEPCVNLPRRTSATAVHQEGVTESAAPSAPSNQATDDTLTRLRKELRQRHGTEFPLREHYIKGTGPGGQKVNKSSNCVQLIQYSPALGTNVVVKCHMHRSLLDNRIEATRTLLHRLDEAEEQQSRAWSRLREKEKRRILKLSPAEKARNKFEKQLRAEKKANRRKRKIADDWF</sequence>
<dbReference type="GO" id="GO:0003747">
    <property type="term" value="F:translation release factor activity"/>
    <property type="evidence" value="ECO:0007669"/>
    <property type="project" value="InterPro"/>
</dbReference>
<dbReference type="Gene3D" id="3.30.160.20">
    <property type="match status" value="1"/>
</dbReference>
<gene>
    <name evidence="8" type="ORF">BcabD6B2_55610</name>
</gene>
<keyword evidence="4" id="KW-0496">Mitochondrion</keyword>
<feature type="region of interest" description="Disordered" evidence="5">
    <location>
        <begin position="31"/>
        <end position="59"/>
    </location>
</feature>
<keyword evidence="6" id="KW-0732">Signal</keyword>
<evidence type="ECO:0000259" key="7">
    <source>
        <dbReference type="Pfam" id="PF00472"/>
    </source>
</evidence>
<feature type="domain" description="Prokaryotic-type class I peptide chain release factors" evidence="7">
    <location>
        <begin position="122"/>
        <end position="219"/>
    </location>
</feature>
<dbReference type="Proteomes" id="UP001497744">
    <property type="component" value="Unassembled WGS sequence"/>
</dbReference>
<reference evidence="8 9" key="1">
    <citation type="submission" date="2021-06" db="EMBL/GenBank/DDBJ databases">
        <title>Genome sequence of Babesia caballi.</title>
        <authorList>
            <person name="Yamagishi J."/>
            <person name="Kidaka T."/>
            <person name="Ochi A."/>
        </authorList>
    </citation>
    <scope>NUCLEOTIDE SEQUENCE [LARGE SCALE GENOMIC DNA]</scope>
    <source>
        <strain evidence="8">USDA-D6B2</strain>
    </source>
</reference>
<evidence type="ECO:0000256" key="6">
    <source>
        <dbReference type="SAM" id="SignalP"/>
    </source>
</evidence>
<dbReference type="PANTHER" id="PTHR46203">
    <property type="entry name" value="PROBABLE PEPTIDE CHAIN RELEASE FACTOR C12ORF65"/>
    <property type="match status" value="1"/>
</dbReference>
<comment type="caution">
    <text evidence="8">The sequence shown here is derived from an EMBL/GenBank/DDBJ whole genome shotgun (WGS) entry which is preliminary data.</text>
</comment>
<accession>A0AAV4M2N2</accession>
<feature type="chain" id="PRO_5043607412" evidence="6">
    <location>
        <begin position="21"/>
        <end position="239"/>
    </location>
</feature>
<comment type="similarity">
    <text evidence="2">Belongs to the prokaryotic/mitochondrial release factor family.</text>
</comment>
<evidence type="ECO:0000313" key="8">
    <source>
        <dbReference type="EMBL" id="GIX66125.1"/>
    </source>
</evidence>
<dbReference type="InterPro" id="IPR000352">
    <property type="entry name" value="Pep_chain_release_fac_I"/>
</dbReference>
<dbReference type="AlphaFoldDB" id="A0AAV4M2N2"/>